<evidence type="ECO:0000313" key="1">
    <source>
        <dbReference type="EMBL" id="KAI9258056.1"/>
    </source>
</evidence>
<dbReference type="AlphaFoldDB" id="A0AAD5PC56"/>
<comment type="caution">
    <text evidence="1">The sequence shown here is derived from an EMBL/GenBank/DDBJ whole genome shotgun (WGS) entry which is preliminary data.</text>
</comment>
<dbReference type="Proteomes" id="UP001209540">
    <property type="component" value="Unassembled WGS sequence"/>
</dbReference>
<reference evidence="1" key="1">
    <citation type="journal article" date="2022" name="IScience">
        <title>Evolution of zygomycete secretomes and the origins of terrestrial fungal ecologies.</title>
        <authorList>
            <person name="Chang Y."/>
            <person name="Wang Y."/>
            <person name="Mondo S."/>
            <person name="Ahrendt S."/>
            <person name="Andreopoulos W."/>
            <person name="Barry K."/>
            <person name="Beard J."/>
            <person name="Benny G.L."/>
            <person name="Blankenship S."/>
            <person name="Bonito G."/>
            <person name="Cuomo C."/>
            <person name="Desiro A."/>
            <person name="Gervers K.A."/>
            <person name="Hundley H."/>
            <person name="Kuo A."/>
            <person name="LaButti K."/>
            <person name="Lang B.F."/>
            <person name="Lipzen A."/>
            <person name="O'Donnell K."/>
            <person name="Pangilinan J."/>
            <person name="Reynolds N."/>
            <person name="Sandor L."/>
            <person name="Smith M.E."/>
            <person name="Tsang A."/>
            <person name="Grigoriev I.V."/>
            <person name="Stajich J.E."/>
            <person name="Spatafora J.W."/>
        </authorList>
    </citation>
    <scope>NUCLEOTIDE SEQUENCE</scope>
    <source>
        <strain evidence="1">RSA 2281</strain>
    </source>
</reference>
<sequence>MNNYQGRQSPRRTFTETQKWISVMEDEITKSMQLCEQYHNTLKNAYKTEGPYKCYKIYEEHLYLYTLLICLFKPKNFHLTALKELCRSFEHYLRSKKYDKA</sequence>
<accession>A0AAD5PC56</accession>
<reference evidence="1" key="2">
    <citation type="submission" date="2023-02" db="EMBL/GenBank/DDBJ databases">
        <authorList>
            <consortium name="DOE Joint Genome Institute"/>
            <person name="Mondo S.J."/>
            <person name="Chang Y."/>
            <person name="Wang Y."/>
            <person name="Ahrendt S."/>
            <person name="Andreopoulos W."/>
            <person name="Barry K."/>
            <person name="Beard J."/>
            <person name="Benny G.L."/>
            <person name="Blankenship S."/>
            <person name="Bonito G."/>
            <person name="Cuomo C."/>
            <person name="Desiro A."/>
            <person name="Gervers K.A."/>
            <person name="Hundley H."/>
            <person name="Kuo A."/>
            <person name="LaButti K."/>
            <person name="Lang B.F."/>
            <person name="Lipzen A."/>
            <person name="O'Donnell K."/>
            <person name="Pangilinan J."/>
            <person name="Reynolds N."/>
            <person name="Sandor L."/>
            <person name="Smith M.W."/>
            <person name="Tsang A."/>
            <person name="Grigoriev I.V."/>
            <person name="Stajich J.E."/>
            <person name="Spatafora J.W."/>
        </authorList>
    </citation>
    <scope>NUCLEOTIDE SEQUENCE</scope>
    <source>
        <strain evidence="1">RSA 2281</strain>
    </source>
</reference>
<dbReference type="EMBL" id="JAIXMP010000019">
    <property type="protein sequence ID" value="KAI9258056.1"/>
    <property type="molecule type" value="Genomic_DNA"/>
</dbReference>
<evidence type="ECO:0000313" key="2">
    <source>
        <dbReference type="Proteomes" id="UP001209540"/>
    </source>
</evidence>
<proteinExistence type="predicted"/>
<gene>
    <name evidence="1" type="ORF">BDA99DRAFT_539072</name>
</gene>
<organism evidence="1 2">
    <name type="scientific">Phascolomyces articulosus</name>
    <dbReference type="NCBI Taxonomy" id="60185"/>
    <lineage>
        <taxon>Eukaryota</taxon>
        <taxon>Fungi</taxon>
        <taxon>Fungi incertae sedis</taxon>
        <taxon>Mucoromycota</taxon>
        <taxon>Mucoromycotina</taxon>
        <taxon>Mucoromycetes</taxon>
        <taxon>Mucorales</taxon>
        <taxon>Lichtheimiaceae</taxon>
        <taxon>Phascolomyces</taxon>
    </lineage>
</organism>
<protein>
    <submittedName>
        <fullName evidence="1">Uncharacterized protein</fullName>
    </submittedName>
</protein>
<name>A0AAD5PC56_9FUNG</name>
<keyword evidence="2" id="KW-1185">Reference proteome</keyword>